<dbReference type="Gene3D" id="3.40.710.10">
    <property type="entry name" value="DD-peptidase/beta-lactamase superfamily"/>
    <property type="match status" value="1"/>
</dbReference>
<accession>W7YCS3</accession>
<feature type="domain" description="Beta-lactamase-related" evidence="1">
    <location>
        <begin position="44"/>
        <end position="370"/>
    </location>
</feature>
<evidence type="ECO:0000313" key="3">
    <source>
        <dbReference type="Proteomes" id="UP000019402"/>
    </source>
</evidence>
<dbReference type="OrthoDB" id="9793489at2"/>
<dbReference type="PANTHER" id="PTHR46825">
    <property type="entry name" value="D-ALANYL-D-ALANINE-CARBOXYPEPTIDASE/ENDOPEPTIDASE AMPH"/>
    <property type="match status" value="1"/>
</dbReference>
<evidence type="ECO:0000313" key="2">
    <source>
        <dbReference type="EMBL" id="GAF05273.1"/>
    </source>
</evidence>
<comment type="caution">
    <text evidence="2">The sequence shown here is derived from an EMBL/GenBank/DDBJ whole genome shotgun (WGS) entry which is preliminary data.</text>
</comment>
<dbReference type="InterPro" id="IPR001466">
    <property type="entry name" value="Beta-lactam-related"/>
</dbReference>
<dbReference type="SUPFAM" id="SSF56601">
    <property type="entry name" value="beta-lactamase/transpeptidase-like"/>
    <property type="match status" value="1"/>
</dbReference>
<reference evidence="2 3" key="1">
    <citation type="journal article" date="2014" name="Genome Announc.">
        <title>Draft Genome Sequence of Cytophaga fermentans JCM 21142T, a Facultative Anaerobe Isolated from Marine Mud.</title>
        <authorList>
            <person name="Starns D."/>
            <person name="Oshima K."/>
            <person name="Suda W."/>
            <person name="Iino T."/>
            <person name="Yuki M."/>
            <person name="Inoue J."/>
            <person name="Kitamura K."/>
            <person name="Iida T."/>
            <person name="Darby A."/>
            <person name="Hattori M."/>
            <person name="Ohkuma M."/>
        </authorList>
    </citation>
    <scope>NUCLEOTIDE SEQUENCE [LARGE SCALE GENOMIC DNA]</scope>
    <source>
        <strain evidence="2 3">JCM 21142</strain>
    </source>
</reference>
<keyword evidence="2" id="KW-0121">Carboxypeptidase</keyword>
<protein>
    <submittedName>
        <fullName evidence="2">D-alanyl-D-alanine-carboxypeptidase/endopeptidase AmpH</fullName>
    </submittedName>
</protein>
<dbReference type="STRING" id="869213.GCA_000517085_00123"/>
<dbReference type="RefSeq" id="WP_027470224.1">
    <property type="nucleotide sequence ID" value="NZ_BAMD01000077.1"/>
</dbReference>
<dbReference type="InterPro" id="IPR050491">
    <property type="entry name" value="AmpC-like"/>
</dbReference>
<gene>
    <name evidence="2" type="ORF">JCM21142_94000</name>
</gene>
<dbReference type="eggNOG" id="COG1680">
    <property type="taxonomic scope" value="Bacteria"/>
</dbReference>
<dbReference type="InterPro" id="IPR012338">
    <property type="entry name" value="Beta-lactam/transpept-like"/>
</dbReference>
<sequence length="387" mass="44154">MKKSIIIVFGILLLTNCKTETTNQKNTVTPKEHNSDEYNQIFNKIENVLKTNNVPSLSIGIIKNGKRSYKSFGTMNRSNDIKVNRESIYQIASLSKMITGIIANNSILEGKLKLDEPITNYLSHKLNKQAIEKLSEVKVSDLLHHTSGLPRDPKIRESRENGEVEFDAVNGINYLSESDLIKELNQIQLENQAGTTFEYSNLGYTVLGYILELVNEKTYADLVNEILAQTYNLKNTFIDSRKFKNRIVTSYIDNGDRTIEQREFKFGKQTPASGVYSTTEDLLGLMDLQIKSFRSQNKNDLVPPSFSNKAYTRRQKKDIAYGFGLFEFSQNKNWKYYEHDGDADGFSSDYYFSPEKNVGLVFLSSSGGNWFGQLANETFFELIENIK</sequence>
<organism evidence="2 3">
    <name type="scientific">Saccharicrinis fermentans DSM 9555 = JCM 21142</name>
    <dbReference type="NCBI Taxonomy" id="869213"/>
    <lineage>
        <taxon>Bacteria</taxon>
        <taxon>Pseudomonadati</taxon>
        <taxon>Bacteroidota</taxon>
        <taxon>Bacteroidia</taxon>
        <taxon>Marinilabiliales</taxon>
        <taxon>Marinilabiliaceae</taxon>
        <taxon>Saccharicrinis</taxon>
    </lineage>
</organism>
<keyword evidence="2" id="KW-0645">Protease</keyword>
<name>W7YCS3_9BACT</name>
<keyword evidence="3" id="KW-1185">Reference proteome</keyword>
<proteinExistence type="predicted"/>
<dbReference type="AlphaFoldDB" id="W7YCS3"/>
<evidence type="ECO:0000259" key="1">
    <source>
        <dbReference type="Pfam" id="PF00144"/>
    </source>
</evidence>
<dbReference type="GO" id="GO:0004180">
    <property type="term" value="F:carboxypeptidase activity"/>
    <property type="evidence" value="ECO:0007669"/>
    <property type="project" value="UniProtKB-KW"/>
</dbReference>
<keyword evidence="2" id="KW-0378">Hydrolase</keyword>
<dbReference type="Proteomes" id="UP000019402">
    <property type="component" value="Unassembled WGS sequence"/>
</dbReference>
<dbReference type="PANTHER" id="PTHR46825:SF9">
    <property type="entry name" value="BETA-LACTAMASE-RELATED DOMAIN-CONTAINING PROTEIN"/>
    <property type="match status" value="1"/>
</dbReference>
<dbReference type="EMBL" id="BAMD01000077">
    <property type="protein sequence ID" value="GAF05273.1"/>
    <property type="molecule type" value="Genomic_DNA"/>
</dbReference>
<dbReference type="Pfam" id="PF00144">
    <property type="entry name" value="Beta-lactamase"/>
    <property type="match status" value="1"/>
</dbReference>